<evidence type="ECO:0000256" key="1">
    <source>
        <dbReference type="SAM" id="MobiDB-lite"/>
    </source>
</evidence>
<feature type="compositionally biased region" description="Low complexity" evidence="1">
    <location>
        <begin position="275"/>
        <end position="287"/>
    </location>
</feature>
<keyword evidence="3" id="KW-1185">Reference proteome</keyword>
<name>A0A165YQR7_9AGAM</name>
<proteinExistence type="predicted"/>
<feature type="region of interest" description="Disordered" evidence="1">
    <location>
        <begin position="77"/>
        <end position="98"/>
    </location>
</feature>
<evidence type="ECO:0000313" key="3">
    <source>
        <dbReference type="Proteomes" id="UP000076798"/>
    </source>
</evidence>
<accession>A0A165YQR7</accession>
<evidence type="ECO:0000313" key="2">
    <source>
        <dbReference type="EMBL" id="KZT33503.1"/>
    </source>
</evidence>
<dbReference type="AlphaFoldDB" id="A0A165YQR7"/>
<feature type="region of interest" description="Disordered" evidence="1">
    <location>
        <begin position="1"/>
        <end position="27"/>
    </location>
</feature>
<organism evidence="2 3">
    <name type="scientific">Sistotremastrum suecicum HHB10207 ss-3</name>
    <dbReference type="NCBI Taxonomy" id="1314776"/>
    <lineage>
        <taxon>Eukaryota</taxon>
        <taxon>Fungi</taxon>
        <taxon>Dikarya</taxon>
        <taxon>Basidiomycota</taxon>
        <taxon>Agaricomycotina</taxon>
        <taxon>Agaricomycetes</taxon>
        <taxon>Sistotremastrales</taxon>
        <taxon>Sistotremastraceae</taxon>
        <taxon>Sistotremastrum</taxon>
    </lineage>
</organism>
<sequence length="287" mass="31653">MSSIQLPPLLQDDPGPGHEHRPPGPIGPITYQILLEPSVDGWFSGPPNPFGVSTLEGRRPMLEMPEWVELKPVAFQPPSRATQSPAPHETHDMANPLSTNKTIVQSVAQRSLGRTARSVSPLESQADAATGPLTPSSSSEGTAPPTRKRRGQQPYYRRVPVEVCPITDLHRATMVRLLSLVSDCLYFPIIHRHLALLVLIRRNKKIQTANRLQQQSNVLPPNLPRVPSSIRQIYLSDSISAIVDPKLPKAKRSTSDSERIRAYPSQKHICRTAASGHSRSSRPSSLE</sequence>
<feature type="region of interest" description="Disordered" evidence="1">
    <location>
        <begin position="110"/>
        <end position="154"/>
    </location>
</feature>
<dbReference type="EMBL" id="KV428236">
    <property type="protein sequence ID" value="KZT33503.1"/>
    <property type="molecule type" value="Genomic_DNA"/>
</dbReference>
<feature type="region of interest" description="Disordered" evidence="1">
    <location>
        <begin position="247"/>
        <end position="287"/>
    </location>
</feature>
<reference evidence="2 3" key="1">
    <citation type="journal article" date="2016" name="Mol. Biol. Evol.">
        <title>Comparative Genomics of Early-Diverging Mushroom-Forming Fungi Provides Insights into the Origins of Lignocellulose Decay Capabilities.</title>
        <authorList>
            <person name="Nagy L.G."/>
            <person name="Riley R."/>
            <person name="Tritt A."/>
            <person name="Adam C."/>
            <person name="Daum C."/>
            <person name="Floudas D."/>
            <person name="Sun H."/>
            <person name="Yadav J.S."/>
            <person name="Pangilinan J."/>
            <person name="Larsson K.H."/>
            <person name="Matsuura K."/>
            <person name="Barry K."/>
            <person name="Labutti K."/>
            <person name="Kuo R."/>
            <person name="Ohm R.A."/>
            <person name="Bhattacharya S.S."/>
            <person name="Shirouzu T."/>
            <person name="Yoshinaga Y."/>
            <person name="Martin F.M."/>
            <person name="Grigoriev I.V."/>
            <person name="Hibbett D.S."/>
        </authorList>
    </citation>
    <scope>NUCLEOTIDE SEQUENCE [LARGE SCALE GENOMIC DNA]</scope>
    <source>
        <strain evidence="2 3">HHB10207 ss-3</strain>
    </source>
</reference>
<dbReference type="Proteomes" id="UP000076798">
    <property type="component" value="Unassembled WGS sequence"/>
</dbReference>
<protein>
    <submittedName>
        <fullName evidence="2">Uncharacterized protein</fullName>
    </submittedName>
</protein>
<gene>
    <name evidence="2" type="ORF">SISSUDRAFT_406162</name>
</gene>
<feature type="compositionally biased region" description="Low complexity" evidence="1">
    <location>
        <begin position="1"/>
        <end position="14"/>
    </location>
</feature>